<proteinExistence type="predicted"/>
<feature type="compositionally biased region" description="Basic and acidic residues" evidence="1">
    <location>
        <begin position="370"/>
        <end position="379"/>
    </location>
</feature>
<evidence type="ECO:0000313" key="3">
    <source>
        <dbReference type="Proteomes" id="UP000827724"/>
    </source>
</evidence>
<name>A0A9P8QST3_9HYPO</name>
<keyword evidence="3" id="KW-1185">Reference proteome</keyword>
<feature type="compositionally biased region" description="Gly residues" evidence="1">
    <location>
        <begin position="357"/>
        <end position="369"/>
    </location>
</feature>
<comment type="caution">
    <text evidence="2">The sequence shown here is derived from an EMBL/GenBank/DDBJ whole genome shotgun (WGS) entry which is preliminary data.</text>
</comment>
<dbReference type="Proteomes" id="UP000827724">
    <property type="component" value="Unassembled WGS sequence"/>
</dbReference>
<gene>
    <name evidence="2" type="ORF">Trco_000654</name>
</gene>
<dbReference type="AlphaFoldDB" id="A0A9P8QST3"/>
<evidence type="ECO:0000313" key="2">
    <source>
        <dbReference type="EMBL" id="KAH6610634.1"/>
    </source>
</evidence>
<organism evidence="2 3">
    <name type="scientific">Trichoderma cornu-damae</name>
    <dbReference type="NCBI Taxonomy" id="654480"/>
    <lineage>
        <taxon>Eukaryota</taxon>
        <taxon>Fungi</taxon>
        <taxon>Dikarya</taxon>
        <taxon>Ascomycota</taxon>
        <taxon>Pezizomycotina</taxon>
        <taxon>Sordariomycetes</taxon>
        <taxon>Hypocreomycetidae</taxon>
        <taxon>Hypocreales</taxon>
        <taxon>Hypocreaceae</taxon>
        <taxon>Trichoderma</taxon>
    </lineage>
</organism>
<accession>A0A9P8QST3</accession>
<feature type="region of interest" description="Disordered" evidence="1">
    <location>
        <begin position="352"/>
        <end position="379"/>
    </location>
</feature>
<protein>
    <submittedName>
        <fullName evidence="2">Uncharacterized protein</fullName>
    </submittedName>
</protein>
<sequence>MSAEIFFELSEGNASTNSEDAADGSSATGTRAAEVGRLSGLGGPGGLGGQGAVAAGAGALDGSGRAGGKGGLGIVGGGLSRSARGGAGVGDGGGGRGGGRGGGLCGGMGGRGGGGAAVAAVTELDLDALPRAAVVAVDVLLDALGAGPVGAGVVDDGDALVVAQEGALGEVGVAAGPLDGALGGVLAAGDPGSELDLHGGLGKAGGTALGVGGGQGADGVVVDQPGDAGRGPLDRVRVERAEGVGNGVEGTAVTYLIEIVRLEDGRSDDAGAGGSLDDDVDAAEEDVLAGADGRGLRLGADGEDGAVAVEFDRGAGKVAEGVTGTLGEVAVLLVVAQGRVGRAGCRFCNRSLSSDQGGSGKSQSGGGEGLGEHGCRFMR</sequence>
<reference evidence="2" key="1">
    <citation type="submission" date="2021-08" db="EMBL/GenBank/DDBJ databases">
        <title>Chromosome-Level Trichoderma cornu-damae using Hi-C Data.</title>
        <authorList>
            <person name="Kim C.S."/>
        </authorList>
    </citation>
    <scope>NUCLEOTIDE SEQUENCE</scope>
    <source>
        <strain evidence="2">KA19-0412C</strain>
    </source>
</reference>
<feature type="region of interest" description="Disordered" evidence="1">
    <location>
        <begin position="7"/>
        <end position="30"/>
    </location>
</feature>
<dbReference type="EMBL" id="JAIWOZ010000001">
    <property type="protein sequence ID" value="KAH6610634.1"/>
    <property type="molecule type" value="Genomic_DNA"/>
</dbReference>
<evidence type="ECO:0000256" key="1">
    <source>
        <dbReference type="SAM" id="MobiDB-lite"/>
    </source>
</evidence>
<feature type="compositionally biased region" description="Polar residues" evidence="1">
    <location>
        <begin position="12"/>
        <end position="29"/>
    </location>
</feature>